<accession>A0A8H8DGN5</accession>
<feature type="compositionally biased region" description="Acidic residues" evidence="1">
    <location>
        <begin position="293"/>
        <end position="302"/>
    </location>
</feature>
<dbReference type="PANTHER" id="PTHR12048">
    <property type="entry name" value="CCAAT-BINDING FACTOR-RELATED"/>
    <property type="match status" value="1"/>
</dbReference>
<dbReference type="EMBL" id="JAEFCI010009895">
    <property type="protein sequence ID" value="KAG5457538.1"/>
    <property type="molecule type" value="Genomic_DNA"/>
</dbReference>
<name>A0A8H8DGN5_9FUNG</name>
<feature type="region of interest" description="Disordered" evidence="1">
    <location>
        <begin position="237"/>
        <end position="265"/>
    </location>
</feature>
<evidence type="ECO:0008006" key="4">
    <source>
        <dbReference type="Google" id="ProtNLM"/>
    </source>
</evidence>
<feature type="compositionally biased region" description="Gly residues" evidence="1">
    <location>
        <begin position="37"/>
        <end position="51"/>
    </location>
</feature>
<feature type="non-terminal residue" evidence="2">
    <location>
        <position position="659"/>
    </location>
</feature>
<evidence type="ECO:0000256" key="1">
    <source>
        <dbReference type="SAM" id="MobiDB-lite"/>
    </source>
</evidence>
<keyword evidence="3" id="KW-1185">Reference proteome</keyword>
<evidence type="ECO:0000313" key="3">
    <source>
        <dbReference type="Proteomes" id="UP000673691"/>
    </source>
</evidence>
<feature type="compositionally biased region" description="Basic and acidic residues" evidence="1">
    <location>
        <begin position="256"/>
        <end position="265"/>
    </location>
</feature>
<dbReference type="PANTHER" id="PTHR12048:SF0">
    <property type="entry name" value="CCAAT_ENHANCER-BINDING PROTEIN ZETA"/>
    <property type="match status" value="1"/>
</dbReference>
<feature type="compositionally biased region" description="Low complexity" evidence="1">
    <location>
        <begin position="128"/>
        <end position="145"/>
    </location>
</feature>
<dbReference type="OrthoDB" id="28947at2759"/>
<feature type="region of interest" description="Disordered" evidence="1">
    <location>
        <begin position="116"/>
        <end position="145"/>
    </location>
</feature>
<feature type="non-terminal residue" evidence="2">
    <location>
        <position position="1"/>
    </location>
</feature>
<dbReference type="InterPro" id="IPR040155">
    <property type="entry name" value="CEBPZ/Mak21-like"/>
</dbReference>
<feature type="compositionally biased region" description="Basic and acidic residues" evidence="1">
    <location>
        <begin position="303"/>
        <end position="331"/>
    </location>
</feature>
<dbReference type="GO" id="GO:0005634">
    <property type="term" value="C:nucleus"/>
    <property type="evidence" value="ECO:0007669"/>
    <property type="project" value="TreeGrafter"/>
</dbReference>
<gene>
    <name evidence="2" type="ORF">BJ554DRAFT_2414</name>
</gene>
<sequence length="659" mass="69269">ECGGFAALLGSGGQLVVVALSSSLPIGPAGGGRREGLGGGLAGQGVLGGEGFAPDGRGLGKEPGPQGLSATTAGAAGPTGNDGGMARGTADGGGKKKSATRREEVVGIRKAAANVARADTGGHGTGAAGKAKCSPGKKGPAAARGAARGAAKGAAARVAGSVGKVHGASATSPVSRPPVRNAGEKRKNCSAGVASGGIVGAEIVPHSRKDAAPDRHAVLLQEIISLGGSKEDFELLKDVDSDGEEASSKVAAGRRPNKELPTDEHTLNKELQAFLKSINYDPAVAAEGAVADEGNESEDAFGEPDKEEMVAESREKDDAKTKKGLLGKEDPPPAAGARPKPKMVGVAELTFGWIQPTPRWYDIELPPVLASGAKVSKAAAESKLAEGMKLLEEENAARQAKPALSSGDQSFLSMLFRSGTLHDRISAMTLAVQESPLHAVKSLDSLMGFLKKNGRREAVMTIASLKDLLASGLLPDRKLKYVVRAALRSFSGSGSMLSTNGGIVMPYRYFRDQPSTQPNVTEAHLILWAFEDYLKKLYFEFIQAIEVGAATTLFTLCVCRWGLRFEAYFQRLSHDTLLHVKQTMLQAVYDLLAAKPEQEQNLLRLLMNKLGDIERKIASKASFLLQQLLVAHPNMKGVVVEECEQTLLRKNVGIRLQYY</sequence>
<evidence type="ECO:0000313" key="2">
    <source>
        <dbReference type="EMBL" id="KAG5457538.1"/>
    </source>
</evidence>
<reference evidence="2 3" key="1">
    <citation type="journal article" name="Sci. Rep.">
        <title>Genome-scale phylogenetic analyses confirm Olpidium as the closest living zoosporic fungus to the non-flagellated, terrestrial fungi.</title>
        <authorList>
            <person name="Chang Y."/>
            <person name="Rochon D."/>
            <person name="Sekimoto S."/>
            <person name="Wang Y."/>
            <person name="Chovatia M."/>
            <person name="Sandor L."/>
            <person name="Salamov A."/>
            <person name="Grigoriev I.V."/>
            <person name="Stajich J.E."/>
            <person name="Spatafora J.W."/>
        </authorList>
    </citation>
    <scope>NUCLEOTIDE SEQUENCE [LARGE SCALE GENOMIC DNA]</scope>
    <source>
        <strain evidence="2">S191</strain>
    </source>
</reference>
<dbReference type="AlphaFoldDB" id="A0A8H8DGN5"/>
<protein>
    <recommendedName>
        <fullName evidence="4">CCAAT-binding factor domain-containing protein</fullName>
    </recommendedName>
</protein>
<feature type="compositionally biased region" description="Low complexity" evidence="1">
    <location>
        <begin position="67"/>
        <end position="79"/>
    </location>
</feature>
<proteinExistence type="predicted"/>
<feature type="region of interest" description="Disordered" evidence="1">
    <location>
        <begin position="289"/>
        <end position="341"/>
    </location>
</feature>
<feature type="compositionally biased region" description="Gly residues" evidence="1">
    <location>
        <begin position="80"/>
        <end position="92"/>
    </location>
</feature>
<comment type="caution">
    <text evidence="2">The sequence shown here is derived from an EMBL/GenBank/DDBJ whole genome shotgun (WGS) entry which is preliminary data.</text>
</comment>
<feature type="region of interest" description="Disordered" evidence="1">
    <location>
        <begin position="163"/>
        <end position="191"/>
    </location>
</feature>
<organism evidence="2 3">
    <name type="scientific">Olpidium bornovanus</name>
    <dbReference type="NCBI Taxonomy" id="278681"/>
    <lineage>
        <taxon>Eukaryota</taxon>
        <taxon>Fungi</taxon>
        <taxon>Fungi incertae sedis</taxon>
        <taxon>Olpidiomycota</taxon>
        <taxon>Olpidiomycotina</taxon>
        <taxon>Olpidiomycetes</taxon>
        <taxon>Olpidiales</taxon>
        <taxon>Olpidiaceae</taxon>
        <taxon>Olpidium</taxon>
    </lineage>
</organism>
<feature type="region of interest" description="Disordered" evidence="1">
    <location>
        <begin position="27"/>
        <end position="103"/>
    </location>
</feature>
<dbReference type="Proteomes" id="UP000673691">
    <property type="component" value="Unassembled WGS sequence"/>
</dbReference>